<dbReference type="InterPro" id="IPR017853">
    <property type="entry name" value="GH"/>
</dbReference>
<dbReference type="SUPFAM" id="SSF51445">
    <property type="entry name" value="(Trans)glycosidases"/>
    <property type="match status" value="1"/>
</dbReference>
<accession>A0ABR9KG09</accession>
<dbReference type="Proteomes" id="UP000661607">
    <property type="component" value="Unassembled WGS sequence"/>
</dbReference>
<reference evidence="4 5" key="1">
    <citation type="submission" date="2020-10" db="EMBL/GenBank/DDBJ databases">
        <title>Sequencing the genomes of 1000 actinobacteria strains.</title>
        <authorList>
            <person name="Klenk H.-P."/>
        </authorList>
    </citation>
    <scope>NUCLEOTIDE SEQUENCE [LARGE SCALE GENOMIC DNA]</scope>
    <source>
        <strain evidence="4 5">DSM 43748</strain>
    </source>
</reference>
<evidence type="ECO:0000256" key="2">
    <source>
        <dbReference type="ARBA" id="ARBA00022801"/>
    </source>
</evidence>
<evidence type="ECO:0000313" key="4">
    <source>
        <dbReference type="EMBL" id="MBE1560945.1"/>
    </source>
</evidence>
<dbReference type="Gene3D" id="3.20.20.80">
    <property type="entry name" value="Glycosidases"/>
    <property type="match status" value="1"/>
</dbReference>
<dbReference type="Pfam" id="PF01183">
    <property type="entry name" value="Glyco_hydro_25"/>
    <property type="match status" value="1"/>
</dbReference>
<evidence type="ECO:0000256" key="1">
    <source>
        <dbReference type="ARBA" id="ARBA00010646"/>
    </source>
</evidence>
<dbReference type="PROSITE" id="PS51904">
    <property type="entry name" value="GLYCOSYL_HYDROL_F25_2"/>
    <property type="match status" value="1"/>
</dbReference>
<proteinExistence type="inferred from homology"/>
<evidence type="ECO:0000313" key="5">
    <source>
        <dbReference type="Proteomes" id="UP000661607"/>
    </source>
</evidence>
<name>A0ABR9KG09_9ACTN</name>
<comment type="similarity">
    <text evidence="1">Belongs to the glycosyl hydrolase 25 family.</text>
</comment>
<organism evidence="4 5">
    <name type="scientific">Nonomuraea africana</name>
    <dbReference type="NCBI Taxonomy" id="46171"/>
    <lineage>
        <taxon>Bacteria</taxon>
        <taxon>Bacillati</taxon>
        <taxon>Actinomycetota</taxon>
        <taxon>Actinomycetes</taxon>
        <taxon>Streptosporangiales</taxon>
        <taxon>Streptosporangiaceae</taxon>
        <taxon>Nonomuraea</taxon>
    </lineage>
</organism>
<keyword evidence="5" id="KW-1185">Reference proteome</keyword>
<dbReference type="SMART" id="SM00641">
    <property type="entry name" value="Glyco_25"/>
    <property type="match status" value="1"/>
</dbReference>
<keyword evidence="3" id="KW-0326">Glycosidase</keyword>
<dbReference type="PANTHER" id="PTHR34135">
    <property type="entry name" value="LYSOZYME"/>
    <property type="match status" value="1"/>
</dbReference>
<protein>
    <submittedName>
        <fullName evidence="4">Lysozyme</fullName>
    </submittedName>
</protein>
<dbReference type="RefSeq" id="WP_192775948.1">
    <property type="nucleotide sequence ID" value="NZ_BAAASY010000014.1"/>
</dbReference>
<evidence type="ECO:0000256" key="3">
    <source>
        <dbReference type="ARBA" id="ARBA00023295"/>
    </source>
</evidence>
<keyword evidence="2" id="KW-0378">Hydrolase</keyword>
<gene>
    <name evidence="4" type="ORF">H4W81_003724</name>
</gene>
<dbReference type="PANTHER" id="PTHR34135:SF2">
    <property type="entry name" value="LYSOZYME"/>
    <property type="match status" value="1"/>
</dbReference>
<dbReference type="InterPro" id="IPR018077">
    <property type="entry name" value="Glyco_hydro_fam25_subgr"/>
</dbReference>
<comment type="caution">
    <text evidence="4">The sequence shown here is derived from an EMBL/GenBank/DDBJ whole genome shotgun (WGS) entry which is preliminary data.</text>
</comment>
<sequence>MKRVLHGIDVSNWQGLVNWDDHADNGVAFAFAKASEGATYTDKWFDRNWQRMRENWLVCGAYHFARPEGEPADQARHFLRTIRQAGGLRKGDLLALDLEADDKLPPDQVAAFARRWCRMVERHTGVRPFIYTYLSFARKGNCAGLGEYPLWIASPGKPIGEPVVPAPWRGWRIHQYANSPLDRNVFHGSRQDLTRLGYDPR</sequence>
<dbReference type="InterPro" id="IPR002053">
    <property type="entry name" value="Glyco_hydro_25"/>
</dbReference>
<dbReference type="EMBL" id="JADBEF010000001">
    <property type="protein sequence ID" value="MBE1560945.1"/>
    <property type="molecule type" value="Genomic_DNA"/>
</dbReference>